<gene>
    <name evidence="2" type="ORF">BRADI_2g61696v3</name>
</gene>
<reference evidence="2" key="2">
    <citation type="submission" date="2017-06" db="EMBL/GenBank/DDBJ databases">
        <title>WGS assembly of Brachypodium distachyon.</title>
        <authorList>
            <consortium name="The International Brachypodium Initiative"/>
            <person name="Lucas S."/>
            <person name="Harmon-Smith M."/>
            <person name="Lail K."/>
            <person name="Tice H."/>
            <person name="Grimwood J."/>
            <person name="Bruce D."/>
            <person name="Barry K."/>
            <person name="Shu S."/>
            <person name="Lindquist E."/>
            <person name="Wang M."/>
            <person name="Pitluck S."/>
            <person name="Vogel J.P."/>
            <person name="Garvin D.F."/>
            <person name="Mockler T.C."/>
            <person name="Schmutz J."/>
            <person name="Rokhsar D."/>
            <person name="Bevan M.W."/>
        </authorList>
    </citation>
    <scope>NUCLEOTIDE SEQUENCE</scope>
    <source>
        <strain evidence="2">Bd21</strain>
    </source>
</reference>
<keyword evidence="1" id="KW-0812">Transmembrane</keyword>
<proteinExistence type="predicted"/>
<protein>
    <submittedName>
        <fullName evidence="2 3">Uncharacterized protein</fullName>
    </submittedName>
</protein>
<sequence length="71" mass="8538">MSCLRISSARNRLSIISGVLCFFSLSKLVYPPYVWLQQKFQRKDIYPSNLFIRIHLKLIYKLRITYLRSKL</sequence>
<name>A0A0Q3J165_BRADI</name>
<dbReference type="EMBL" id="CM000881">
    <property type="protein sequence ID" value="KQK11691.1"/>
    <property type="molecule type" value="Genomic_DNA"/>
</dbReference>
<feature type="transmembrane region" description="Helical" evidence="1">
    <location>
        <begin position="12"/>
        <end position="30"/>
    </location>
</feature>
<evidence type="ECO:0000256" key="1">
    <source>
        <dbReference type="SAM" id="Phobius"/>
    </source>
</evidence>
<organism evidence="2">
    <name type="scientific">Brachypodium distachyon</name>
    <name type="common">Purple false brome</name>
    <name type="synonym">Trachynia distachya</name>
    <dbReference type="NCBI Taxonomy" id="15368"/>
    <lineage>
        <taxon>Eukaryota</taxon>
        <taxon>Viridiplantae</taxon>
        <taxon>Streptophyta</taxon>
        <taxon>Embryophyta</taxon>
        <taxon>Tracheophyta</taxon>
        <taxon>Spermatophyta</taxon>
        <taxon>Magnoliopsida</taxon>
        <taxon>Liliopsida</taxon>
        <taxon>Poales</taxon>
        <taxon>Poaceae</taxon>
        <taxon>BOP clade</taxon>
        <taxon>Pooideae</taxon>
        <taxon>Stipodae</taxon>
        <taxon>Brachypodieae</taxon>
        <taxon>Brachypodium</taxon>
    </lineage>
</organism>
<dbReference type="AlphaFoldDB" id="A0A0Q3J165"/>
<keyword evidence="1" id="KW-1133">Transmembrane helix</keyword>
<dbReference type="Proteomes" id="UP000008810">
    <property type="component" value="Chromosome 2"/>
</dbReference>
<dbReference type="Gramene" id="KQK11691">
    <property type="protein sequence ID" value="KQK11691"/>
    <property type="gene ID" value="BRADI_2g61696v3"/>
</dbReference>
<accession>A0A0Q3J165</accession>
<evidence type="ECO:0000313" key="4">
    <source>
        <dbReference type="Proteomes" id="UP000008810"/>
    </source>
</evidence>
<reference evidence="2 3" key="1">
    <citation type="journal article" date="2010" name="Nature">
        <title>Genome sequencing and analysis of the model grass Brachypodium distachyon.</title>
        <authorList>
            <consortium name="International Brachypodium Initiative"/>
        </authorList>
    </citation>
    <scope>NUCLEOTIDE SEQUENCE [LARGE SCALE GENOMIC DNA]</scope>
    <source>
        <strain evidence="2 3">Bd21</strain>
    </source>
</reference>
<reference evidence="3" key="3">
    <citation type="submission" date="2018-08" db="UniProtKB">
        <authorList>
            <consortium name="EnsemblPlants"/>
        </authorList>
    </citation>
    <scope>IDENTIFICATION</scope>
    <source>
        <strain evidence="3">cv. Bd21</strain>
    </source>
</reference>
<dbReference type="InParanoid" id="A0A0Q3J165"/>
<evidence type="ECO:0000313" key="3">
    <source>
        <dbReference type="EnsemblPlants" id="KQK11691"/>
    </source>
</evidence>
<dbReference type="EnsemblPlants" id="KQK11691">
    <property type="protein sequence ID" value="KQK11691"/>
    <property type="gene ID" value="BRADI_2g61696v3"/>
</dbReference>
<keyword evidence="4" id="KW-1185">Reference proteome</keyword>
<evidence type="ECO:0000313" key="2">
    <source>
        <dbReference type="EMBL" id="KQK11691.1"/>
    </source>
</evidence>
<keyword evidence="1" id="KW-0472">Membrane</keyword>